<sequence>MIALAFGIAGVGLPRDLLYRVRPPLCILTVFGATRRRLSTDTKQTFSPRRTRCHMPAPKSPHIDLKSIGGSMRPSLRKYFGLTEGERARVLAFALVGTCSATLGYLAVLHLDSDSSFDGLSWYQTWLVVASGLGGMIALFLSGDRMGQPGSAGATRAVAGALWVTFIGALIGGTLGLPLYGTMFGPFIVVVTLMAAPLLAMLWAVNLFGTHILMGIYQSERDTIFTPSRMNPPDHPDSKSLRLQERLT</sequence>
<dbReference type="HOGENOM" id="CLU_1365045_0_0_5"/>
<organism evidence="3 4">
    <name type="scientific">Octadecabacter antarcticus 307</name>
    <dbReference type="NCBI Taxonomy" id="391626"/>
    <lineage>
        <taxon>Bacteria</taxon>
        <taxon>Pseudomonadati</taxon>
        <taxon>Pseudomonadota</taxon>
        <taxon>Alphaproteobacteria</taxon>
        <taxon>Rhodobacterales</taxon>
        <taxon>Roseobacteraceae</taxon>
        <taxon>Octadecabacter</taxon>
    </lineage>
</organism>
<reference evidence="3 4" key="1">
    <citation type="journal article" date="2013" name="PLoS ONE">
        <title>Poles Apart: Arctic and Antarctic Octadecabacter strains Share High Genome Plasticity and a New Type of Xanthorhodopsin.</title>
        <authorList>
            <person name="Vollmers J."/>
            <person name="Voget S."/>
            <person name="Dietrich S."/>
            <person name="Gollnow K."/>
            <person name="Smits M."/>
            <person name="Meyer K."/>
            <person name="Brinkhoff T."/>
            <person name="Simon M."/>
            <person name="Daniel R."/>
        </authorList>
    </citation>
    <scope>NUCLEOTIDE SEQUENCE [LARGE SCALE GENOMIC DNA]</scope>
    <source>
        <strain evidence="3 4">307</strain>
    </source>
</reference>
<dbReference type="EMBL" id="CP003740">
    <property type="protein sequence ID" value="AGI66921.1"/>
    <property type="molecule type" value="Genomic_DNA"/>
</dbReference>
<name>M9R9B4_9RHOB</name>
<evidence type="ECO:0000313" key="4">
    <source>
        <dbReference type="Proteomes" id="UP000005307"/>
    </source>
</evidence>
<feature type="transmembrane region" description="Helical" evidence="2">
    <location>
        <begin position="123"/>
        <end position="142"/>
    </location>
</feature>
<dbReference type="eggNOG" id="ENOG50336F9">
    <property type="taxonomic scope" value="Bacteria"/>
</dbReference>
<feature type="transmembrane region" description="Helical" evidence="2">
    <location>
        <begin position="183"/>
        <end position="205"/>
    </location>
</feature>
<feature type="region of interest" description="Disordered" evidence="1">
    <location>
        <begin position="227"/>
        <end position="248"/>
    </location>
</feature>
<dbReference type="AlphaFoldDB" id="M9R9B4"/>
<evidence type="ECO:0000256" key="2">
    <source>
        <dbReference type="SAM" id="Phobius"/>
    </source>
</evidence>
<keyword evidence="2" id="KW-0472">Membrane</keyword>
<dbReference type="KEGG" id="oat:OAN307_c12200"/>
<keyword evidence="4" id="KW-1185">Reference proteome</keyword>
<keyword evidence="2" id="KW-1133">Transmembrane helix</keyword>
<feature type="transmembrane region" description="Helical" evidence="2">
    <location>
        <begin position="90"/>
        <end position="111"/>
    </location>
</feature>
<keyword evidence="2" id="KW-0812">Transmembrane</keyword>
<accession>M9R9B4</accession>
<dbReference type="Proteomes" id="UP000005307">
    <property type="component" value="Chromosome"/>
</dbReference>
<feature type="transmembrane region" description="Helical" evidence="2">
    <location>
        <begin position="154"/>
        <end position="177"/>
    </location>
</feature>
<gene>
    <name evidence="3" type="ORF">OAN307_c12200</name>
</gene>
<evidence type="ECO:0000256" key="1">
    <source>
        <dbReference type="SAM" id="MobiDB-lite"/>
    </source>
</evidence>
<evidence type="ECO:0000313" key="3">
    <source>
        <dbReference type="EMBL" id="AGI66921.1"/>
    </source>
</evidence>
<proteinExistence type="predicted"/>
<feature type="compositionally biased region" description="Basic and acidic residues" evidence="1">
    <location>
        <begin position="232"/>
        <end position="248"/>
    </location>
</feature>
<protein>
    <submittedName>
        <fullName evidence="3">Uncharacterized protein</fullName>
    </submittedName>
</protein>